<dbReference type="Proteomes" id="UP000485058">
    <property type="component" value="Unassembled WGS sequence"/>
</dbReference>
<feature type="compositionally biased region" description="Acidic residues" evidence="1">
    <location>
        <begin position="123"/>
        <end position="136"/>
    </location>
</feature>
<keyword evidence="3" id="KW-1185">Reference proteome</keyword>
<organism evidence="2 3">
    <name type="scientific">Haematococcus lacustris</name>
    <name type="common">Green alga</name>
    <name type="synonym">Haematococcus pluvialis</name>
    <dbReference type="NCBI Taxonomy" id="44745"/>
    <lineage>
        <taxon>Eukaryota</taxon>
        <taxon>Viridiplantae</taxon>
        <taxon>Chlorophyta</taxon>
        <taxon>core chlorophytes</taxon>
        <taxon>Chlorophyceae</taxon>
        <taxon>CS clade</taxon>
        <taxon>Chlamydomonadales</taxon>
        <taxon>Haematococcaceae</taxon>
        <taxon>Haematococcus</taxon>
    </lineage>
</organism>
<comment type="caution">
    <text evidence="2">The sequence shown here is derived from an EMBL/GenBank/DDBJ whole genome shotgun (WGS) entry which is preliminary data.</text>
</comment>
<reference evidence="2 3" key="1">
    <citation type="submission" date="2020-02" db="EMBL/GenBank/DDBJ databases">
        <title>Draft genome sequence of Haematococcus lacustris strain NIES-144.</title>
        <authorList>
            <person name="Morimoto D."/>
            <person name="Nakagawa S."/>
            <person name="Yoshida T."/>
            <person name="Sawayama S."/>
        </authorList>
    </citation>
    <scope>NUCLEOTIDE SEQUENCE [LARGE SCALE GENOMIC DNA]</scope>
    <source>
        <strain evidence="2 3">NIES-144</strain>
    </source>
</reference>
<evidence type="ECO:0000313" key="2">
    <source>
        <dbReference type="EMBL" id="GFH14089.1"/>
    </source>
</evidence>
<evidence type="ECO:0000256" key="1">
    <source>
        <dbReference type="SAM" id="MobiDB-lite"/>
    </source>
</evidence>
<feature type="compositionally biased region" description="Low complexity" evidence="1">
    <location>
        <begin position="209"/>
        <end position="221"/>
    </location>
</feature>
<feature type="region of interest" description="Disordered" evidence="1">
    <location>
        <begin position="202"/>
        <end position="227"/>
    </location>
</feature>
<protein>
    <submittedName>
        <fullName evidence="2">Uncharacterized protein</fullName>
    </submittedName>
</protein>
<dbReference type="AlphaFoldDB" id="A0A699Z4W1"/>
<evidence type="ECO:0000313" key="3">
    <source>
        <dbReference type="Proteomes" id="UP000485058"/>
    </source>
</evidence>
<feature type="region of interest" description="Disordered" evidence="1">
    <location>
        <begin position="115"/>
        <end position="136"/>
    </location>
</feature>
<dbReference type="EMBL" id="BLLF01000685">
    <property type="protein sequence ID" value="GFH14089.1"/>
    <property type="molecule type" value="Genomic_DNA"/>
</dbReference>
<accession>A0A699Z4W1</accession>
<gene>
    <name evidence="2" type="ORF">HaLaN_10073</name>
</gene>
<feature type="region of interest" description="Disordered" evidence="1">
    <location>
        <begin position="151"/>
        <end position="170"/>
    </location>
</feature>
<sequence>MGSCACSGGPAIHRSCAYTFAVKTCGLIATGLSTLATRQLMNNSEGPFERAHGYELLPFNCPTNLGNGVLLRSVAHPITTTARDKLRCHPWHSSPVSGQQRSLLSVHLSAESTQDKSTLQCCDESDNDLDDEDDDEQEQLIPPVYGSITSSCGSEDAWHQSPKPAPSSPLAIPTNTLWLKDPQQISEMKLLHYERVHRRSAEERRLAEQQKQQCQATAAARRQARPR</sequence>
<name>A0A699Z4W1_HAELA</name>
<proteinExistence type="predicted"/>